<dbReference type="EMBL" id="LN679120">
    <property type="protein sequence ID" value="CEL56237.1"/>
    <property type="molecule type" value="Genomic_DNA"/>
</dbReference>
<organism evidence="2 3">
    <name type="scientific">Thanatephorus cucumeris (strain AG1-IB / isolate 7/3/14)</name>
    <name type="common">Lettuce bottom rot fungus</name>
    <name type="synonym">Rhizoctonia solani</name>
    <dbReference type="NCBI Taxonomy" id="1108050"/>
    <lineage>
        <taxon>Eukaryota</taxon>
        <taxon>Fungi</taxon>
        <taxon>Dikarya</taxon>
        <taxon>Basidiomycota</taxon>
        <taxon>Agaricomycotina</taxon>
        <taxon>Agaricomycetes</taxon>
        <taxon>Cantharellales</taxon>
        <taxon>Ceratobasidiaceae</taxon>
        <taxon>Rhizoctonia</taxon>
        <taxon>Rhizoctonia solani AG-1</taxon>
    </lineage>
</organism>
<dbReference type="PANTHER" id="PTHR23146:SF0">
    <property type="entry name" value="RNA POLYMERASE-ASSOCIATED PROTEIN LEO1"/>
    <property type="match status" value="1"/>
</dbReference>
<feature type="compositionally biased region" description="Low complexity" evidence="1">
    <location>
        <begin position="225"/>
        <end position="242"/>
    </location>
</feature>
<accession>A0A0B7FJA5</accession>
<evidence type="ECO:0000256" key="1">
    <source>
        <dbReference type="SAM" id="MobiDB-lite"/>
    </source>
</evidence>
<dbReference type="GO" id="GO:0006368">
    <property type="term" value="P:transcription elongation by RNA polymerase II"/>
    <property type="evidence" value="ECO:0007669"/>
    <property type="project" value="InterPro"/>
</dbReference>
<dbReference type="GO" id="GO:0016593">
    <property type="term" value="C:Cdc73/Paf1 complex"/>
    <property type="evidence" value="ECO:0007669"/>
    <property type="project" value="InterPro"/>
</dbReference>
<protein>
    <submittedName>
        <fullName evidence="2">RNA polymerase-associated protein LEO1</fullName>
    </submittedName>
</protein>
<feature type="compositionally biased region" description="Polar residues" evidence="1">
    <location>
        <begin position="65"/>
        <end position="78"/>
    </location>
</feature>
<dbReference type="InterPro" id="IPR007149">
    <property type="entry name" value="Leo1"/>
</dbReference>
<feature type="region of interest" description="Disordered" evidence="1">
    <location>
        <begin position="289"/>
        <end position="499"/>
    </location>
</feature>
<dbReference type="GO" id="GO:1990269">
    <property type="term" value="F:RNA polymerase II C-terminal domain phosphoserine binding"/>
    <property type="evidence" value="ECO:0007669"/>
    <property type="project" value="TreeGrafter"/>
</dbReference>
<reference evidence="2 3" key="1">
    <citation type="submission" date="2014-11" db="EMBL/GenBank/DDBJ databases">
        <authorList>
            <person name="Wibberg Daniel"/>
        </authorList>
    </citation>
    <scope>NUCLEOTIDE SEQUENCE [LARGE SCALE GENOMIC DNA]</scope>
    <source>
        <strain evidence="2">Rhizoctonia solani AG1-IB 7/3/14</strain>
    </source>
</reference>
<name>A0A0B7FJA5_THACB</name>
<dbReference type="GO" id="GO:0032968">
    <property type="term" value="P:positive regulation of transcription elongation by RNA polymerase II"/>
    <property type="evidence" value="ECO:0007669"/>
    <property type="project" value="TreeGrafter"/>
</dbReference>
<feature type="compositionally biased region" description="Basic and acidic residues" evidence="1">
    <location>
        <begin position="309"/>
        <end position="318"/>
    </location>
</feature>
<keyword evidence="3" id="KW-1185">Reference proteome</keyword>
<sequence>MSLSDDENAQTGGTDAASDLFDEKPDGEVDAGDGEEARDATVEDLFGDEDEPAGNEAPVADVTMSERQSSAAPSQNGSEGDGLTEAERKHRKNMEYEEDEGEHAEPQILREAEINIPKLPLPTSSENQYWMMRLPNFLKLDTKPFHNETYEGPQDEYEGEERKESATMLDVTNTIRWRWAQGEGGVMKKQSNARIVKWSDGSMSLQLGTEIFDINANAEGSRPVPSASQPQSQSQSQSSQAPKRGGGLSYLYTQHKHAGVLQCEVPITGTLTLQPTGMFSATHRQLVRAVGQRHTRTARLRLAPEPTMDPEREQRELQKTANRSARPRKPRASVGGFDGARRNRTSTASRRRDDVFASDDSGGDVNSDSDDGIGARKKAQSAPKRGGEYVADDFVVSDEDDADYGGSPNGKRRKGHDDGMDSLDEAEEKLEREAAKRRKKEKESGKEDADLDAEGEADEDLDMDMDDSAEDEEASIRKAGGKTKNRRRAVALDDEDEDE</sequence>
<proteinExistence type="predicted"/>
<evidence type="ECO:0000313" key="2">
    <source>
        <dbReference type="EMBL" id="CEL56237.1"/>
    </source>
</evidence>
<evidence type="ECO:0000313" key="3">
    <source>
        <dbReference type="Proteomes" id="UP000059188"/>
    </source>
</evidence>
<dbReference type="OrthoDB" id="20844at2759"/>
<dbReference type="STRING" id="1108050.A0A0B7FJA5"/>
<gene>
    <name evidence="2" type="ORF">RSOLAG1IB_07653</name>
</gene>
<dbReference type="Proteomes" id="UP000059188">
    <property type="component" value="Unassembled WGS sequence"/>
</dbReference>
<feature type="compositionally biased region" description="Basic residues" evidence="1">
    <location>
        <begin position="479"/>
        <end position="489"/>
    </location>
</feature>
<feature type="compositionally biased region" description="Acidic residues" evidence="1">
    <location>
        <begin position="449"/>
        <end position="473"/>
    </location>
</feature>
<dbReference type="Pfam" id="PF04004">
    <property type="entry name" value="Leo1"/>
    <property type="match status" value="1"/>
</dbReference>
<dbReference type="AlphaFoldDB" id="A0A0B7FJA5"/>
<dbReference type="PANTHER" id="PTHR23146">
    <property type="entry name" value="LEO1 PROTEIN"/>
    <property type="match status" value="1"/>
</dbReference>
<feature type="region of interest" description="Disordered" evidence="1">
    <location>
        <begin position="218"/>
        <end position="248"/>
    </location>
</feature>
<feature type="region of interest" description="Disordered" evidence="1">
    <location>
        <begin position="1"/>
        <end position="105"/>
    </location>
</feature>